<dbReference type="EMBL" id="BRYA01000363">
    <property type="protein sequence ID" value="GMI47849.1"/>
    <property type="molecule type" value="Genomic_DNA"/>
</dbReference>
<evidence type="ECO:0000256" key="2">
    <source>
        <dbReference type="ARBA" id="ARBA00022679"/>
    </source>
</evidence>
<dbReference type="AlphaFoldDB" id="A0A9W7GLD6"/>
<keyword evidence="2" id="KW-0808">Transferase</keyword>
<dbReference type="SMART" id="SM00672">
    <property type="entry name" value="CAP10"/>
    <property type="match status" value="1"/>
</dbReference>
<proteinExistence type="inferred from homology"/>
<gene>
    <name evidence="4" type="ORF">TrCOL_g5331</name>
</gene>
<dbReference type="InterPro" id="IPR051091">
    <property type="entry name" value="O-Glucosyltr/Glycosyltrsf_90"/>
</dbReference>
<dbReference type="Proteomes" id="UP001165065">
    <property type="component" value="Unassembled WGS sequence"/>
</dbReference>
<sequence>MPNLLKRRTGPLSHDDVAASGVHDRGGSMDFSKAPEGGSNTTRFVVFCVTLLVFPFVLPKTLRNAISMAIADPKVPKVTNTLISMYYSPELALQILDNECPADPFCIEDLVGMYTEGWDNRRRDDIVIDATTWHQVEEMHIDSPKCFHNFEIRSSIEHSVNSQDKLIWELQGNSKWMYMNELLSYTSKTVAAKFGDGKKTLGGPILRKVRDEESGGILYRAEAWRHFPKDLWMVVYEDGTRWRDKKDMATWRGSTTGCTGCYPEQLWTNFAEDPRGSTDGKGTSKESIRNGGYTSRAELIRRIPYFDELNKRENFKIDVGVTAYAQNVKELWGVGEFMTRQEQMDAKMIIMAEGNDVATGSKWAMLSTSTVIMSKPGVFSWLMEDRLIAGIHYLEVKWDWSDLEEKVRWCLSNQEECEEIGRMGRCWMRRFLDTEREMEIAKQVVESAADLQAKHGMCQG</sequence>
<comment type="caution">
    <text evidence="4">The sequence shown here is derived from an EMBL/GenBank/DDBJ whole genome shotgun (WGS) entry which is preliminary data.</text>
</comment>
<evidence type="ECO:0000259" key="3">
    <source>
        <dbReference type="SMART" id="SM00672"/>
    </source>
</evidence>
<keyword evidence="5" id="KW-1185">Reference proteome</keyword>
<protein>
    <recommendedName>
        <fullName evidence="3">Glycosyl transferase CAP10 domain-containing protein</fullName>
    </recommendedName>
</protein>
<name>A0A9W7GLD6_9STRA</name>
<evidence type="ECO:0000313" key="4">
    <source>
        <dbReference type="EMBL" id="GMI47849.1"/>
    </source>
</evidence>
<dbReference type="GO" id="GO:0016740">
    <property type="term" value="F:transferase activity"/>
    <property type="evidence" value="ECO:0007669"/>
    <property type="project" value="UniProtKB-KW"/>
</dbReference>
<dbReference type="OrthoDB" id="206240at2759"/>
<dbReference type="Pfam" id="PF05686">
    <property type="entry name" value="Glyco_transf_90"/>
    <property type="match status" value="1"/>
</dbReference>
<organism evidence="4 5">
    <name type="scientific">Triparma columacea</name>
    <dbReference type="NCBI Taxonomy" id="722753"/>
    <lineage>
        <taxon>Eukaryota</taxon>
        <taxon>Sar</taxon>
        <taxon>Stramenopiles</taxon>
        <taxon>Ochrophyta</taxon>
        <taxon>Bolidophyceae</taxon>
        <taxon>Parmales</taxon>
        <taxon>Triparmaceae</taxon>
        <taxon>Triparma</taxon>
    </lineage>
</organism>
<accession>A0A9W7GLD6</accession>
<comment type="similarity">
    <text evidence="1">Belongs to the glycosyltransferase 90 family.</text>
</comment>
<dbReference type="PANTHER" id="PTHR12203">
    <property type="entry name" value="KDEL LYS-ASP-GLU-LEU CONTAINING - RELATED"/>
    <property type="match status" value="1"/>
</dbReference>
<evidence type="ECO:0000313" key="5">
    <source>
        <dbReference type="Proteomes" id="UP001165065"/>
    </source>
</evidence>
<feature type="domain" description="Glycosyl transferase CAP10" evidence="3">
    <location>
        <begin position="198"/>
        <end position="447"/>
    </location>
</feature>
<evidence type="ECO:0000256" key="1">
    <source>
        <dbReference type="ARBA" id="ARBA00010118"/>
    </source>
</evidence>
<reference evidence="5" key="1">
    <citation type="journal article" date="2023" name="Commun. Biol.">
        <title>Genome analysis of Parmales, the sister group of diatoms, reveals the evolutionary specialization of diatoms from phago-mixotrophs to photoautotrophs.</title>
        <authorList>
            <person name="Ban H."/>
            <person name="Sato S."/>
            <person name="Yoshikawa S."/>
            <person name="Yamada K."/>
            <person name="Nakamura Y."/>
            <person name="Ichinomiya M."/>
            <person name="Sato N."/>
            <person name="Blanc-Mathieu R."/>
            <person name="Endo H."/>
            <person name="Kuwata A."/>
            <person name="Ogata H."/>
        </authorList>
    </citation>
    <scope>NUCLEOTIDE SEQUENCE [LARGE SCALE GENOMIC DNA]</scope>
</reference>
<dbReference type="InterPro" id="IPR006598">
    <property type="entry name" value="CAP10"/>
</dbReference>
<dbReference type="PANTHER" id="PTHR12203:SF35">
    <property type="entry name" value="PROTEIN O-GLUCOSYLTRANSFERASE 1"/>
    <property type="match status" value="1"/>
</dbReference>